<dbReference type="PANTHER" id="PTHR13348">
    <property type="entry name" value="RIBONUCLEASE P SUBUNIT P29"/>
    <property type="match status" value="1"/>
</dbReference>
<proteinExistence type="inferred from homology"/>
<evidence type="ECO:0000256" key="1">
    <source>
        <dbReference type="ARBA" id="ARBA00004123"/>
    </source>
</evidence>
<accession>A0AAV0U0L8</accession>
<dbReference type="InterPro" id="IPR002730">
    <property type="entry name" value="Rpp29/RNP1"/>
</dbReference>
<evidence type="ECO:0000313" key="6">
    <source>
        <dbReference type="Proteomes" id="UP001157938"/>
    </source>
</evidence>
<organism evidence="5 7">
    <name type="scientific">Peronospora farinosa</name>
    <dbReference type="NCBI Taxonomy" id="134698"/>
    <lineage>
        <taxon>Eukaryota</taxon>
        <taxon>Sar</taxon>
        <taxon>Stramenopiles</taxon>
        <taxon>Oomycota</taxon>
        <taxon>Peronosporomycetes</taxon>
        <taxon>Peronosporales</taxon>
        <taxon>Peronosporaceae</taxon>
        <taxon>Peronospora</taxon>
    </lineage>
</organism>
<evidence type="ECO:0000313" key="7">
    <source>
        <dbReference type="Proteomes" id="UP001159659"/>
    </source>
</evidence>
<dbReference type="Pfam" id="PF01868">
    <property type="entry name" value="RNase_P-MRP_p29"/>
    <property type="match status" value="1"/>
</dbReference>
<dbReference type="GO" id="GO:0000172">
    <property type="term" value="C:ribonuclease MRP complex"/>
    <property type="evidence" value="ECO:0007669"/>
    <property type="project" value="InterPro"/>
</dbReference>
<dbReference type="InterPro" id="IPR036980">
    <property type="entry name" value="RNase_P/MRP_Rpp29_sf"/>
</dbReference>
<name>A0AAV0U0L8_9STRA</name>
<dbReference type="EMBL" id="CAKLBC010001059">
    <property type="protein sequence ID" value="CAH0489412.1"/>
    <property type="molecule type" value="Genomic_DNA"/>
</dbReference>
<feature type="region of interest" description="Disordered" evidence="3">
    <location>
        <begin position="40"/>
        <end position="88"/>
    </location>
</feature>
<reference evidence="4 6" key="1">
    <citation type="submission" date="2021-11" db="EMBL/GenBank/DDBJ databases">
        <authorList>
            <person name="Islam A."/>
            <person name="Islam S."/>
            <person name="Flora M.S."/>
            <person name="Rahman M."/>
            <person name="Ziaur R.M."/>
            <person name="Epstein J.H."/>
            <person name="Hassan M."/>
            <person name="Klassen M."/>
            <person name="Woodard K."/>
            <person name="Webb A."/>
            <person name="Webby R.J."/>
            <person name="El Zowalaty M.E."/>
        </authorList>
    </citation>
    <scope>NUCLEOTIDE SEQUENCE [LARGE SCALE GENOMIC DNA]</scope>
    <source>
        <strain evidence="4">Pf1</strain>
    </source>
</reference>
<dbReference type="GO" id="GO:0006364">
    <property type="term" value="P:rRNA processing"/>
    <property type="evidence" value="ECO:0007669"/>
    <property type="project" value="TreeGrafter"/>
</dbReference>
<dbReference type="EMBL" id="CANTFK010000838">
    <property type="protein sequence ID" value="CAI5730417.1"/>
    <property type="molecule type" value="Genomic_DNA"/>
</dbReference>
<dbReference type="PANTHER" id="PTHR13348:SF0">
    <property type="entry name" value="RIBONUCLEASE P PROTEIN SUBUNIT P29"/>
    <property type="match status" value="1"/>
</dbReference>
<dbReference type="GO" id="GO:0030677">
    <property type="term" value="C:ribonuclease P complex"/>
    <property type="evidence" value="ECO:0007669"/>
    <property type="project" value="InterPro"/>
</dbReference>
<dbReference type="SUPFAM" id="SSF101744">
    <property type="entry name" value="Rof/RNase P subunit-like"/>
    <property type="match status" value="1"/>
</dbReference>
<gene>
    <name evidence="4" type="ORF">PFR001_LOCUS4824</name>
    <name evidence="5" type="ORF">PFR002_LOCUS6280</name>
</gene>
<comment type="caution">
    <text evidence="5">The sequence shown here is derived from an EMBL/GenBank/DDBJ whole genome shotgun (WGS) entry which is preliminary data.</text>
</comment>
<protein>
    <submittedName>
        <fullName evidence="5">Uncharacterized protein</fullName>
    </submittedName>
</protein>
<evidence type="ECO:0000313" key="4">
    <source>
        <dbReference type="EMBL" id="CAH0489412.1"/>
    </source>
</evidence>
<dbReference type="GO" id="GO:0005634">
    <property type="term" value="C:nucleus"/>
    <property type="evidence" value="ECO:0007669"/>
    <property type="project" value="UniProtKB-SubCell"/>
</dbReference>
<dbReference type="InterPro" id="IPR023534">
    <property type="entry name" value="Rof/RNase_P-like"/>
</dbReference>
<comment type="subcellular location">
    <subcellularLocation>
        <location evidence="1">Nucleus</location>
    </subcellularLocation>
</comment>
<dbReference type="AlphaFoldDB" id="A0AAV0U0L8"/>
<dbReference type="Proteomes" id="UP001157938">
    <property type="component" value="Unassembled WGS sequence"/>
</dbReference>
<dbReference type="Gene3D" id="2.30.30.210">
    <property type="entry name" value="Ribonuclease P/MRP, subunit p29"/>
    <property type="match status" value="1"/>
</dbReference>
<keyword evidence="6" id="KW-1185">Reference proteome</keyword>
<sequence>MSTGGKKRPRADLLSSLDAAFASTAQSVASKYTVQAAEQALSKENKQQAYQQSKRKRKDKKRNDKGENGRINGKNANERAGKENERKATMMDSVYEKMNVDLLALGLKDCSLQSQILTLTNPRTLHQTLKNYLEFVTKGTRAGSNVAGSLKNKVLSLDNPFKTTAAETTGKMIASASRKQTAKLMGARRRRELGLHLLRGKMKYSDAMQLNDIWTRYVSQVIESELCEVQHVTEEAQRTRNAKLHSKLKYMDLSGCPLEVIQSRNPCNVGHSGIVVAETQQTLQICCLASLGDDSSNGIIRTFVKSDSCFKVRISSARNLFLDGAWFAERAQ</sequence>
<evidence type="ECO:0000313" key="5">
    <source>
        <dbReference type="EMBL" id="CAI5730417.1"/>
    </source>
</evidence>
<dbReference type="GO" id="GO:0033204">
    <property type="term" value="F:ribonuclease P RNA binding"/>
    <property type="evidence" value="ECO:0007669"/>
    <property type="project" value="InterPro"/>
</dbReference>
<dbReference type="GO" id="GO:0001682">
    <property type="term" value="P:tRNA 5'-leader removal"/>
    <property type="evidence" value="ECO:0007669"/>
    <property type="project" value="InterPro"/>
</dbReference>
<evidence type="ECO:0000256" key="2">
    <source>
        <dbReference type="ARBA" id="ARBA00006181"/>
    </source>
</evidence>
<feature type="compositionally biased region" description="Basic and acidic residues" evidence="3">
    <location>
        <begin position="76"/>
        <end position="88"/>
    </location>
</feature>
<comment type="similarity">
    <text evidence="2">Belongs to the eukaryotic/archaeal RNase P protein component 1 family.</text>
</comment>
<dbReference type="InterPro" id="IPR016848">
    <property type="entry name" value="RNase_P/MRP_Rpp29-subunit"/>
</dbReference>
<evidence type="ECO:0000256" key="3">
    <source>
        <dbReference type="SAM" id="MobiDB-lite"/>
    </source>
</evidence>
<reference evidence="5" key="2">
    <citation type="submission" date="2022-12" db="EMBL/GenBank/DDBJ databases">
        <authorList>
            <person name="Webb A."/>
        </authorList>
    </citation>
    <scope>NUCLEOTIDE SEQUENCE</scope>
    <source>
        <strain evidence="5">Pf2</strain>
    </source>
</reference>
<dbReference type="Proteomes" id="UP001159659">
    <property type="component" value="Unassembled WGS sequence"/>
</dbReference>